<proteinExistence type="predicted"/>
<protein>
    <recommendedName>
        <fullName evidence="2">DDE-1 domain-containing protein</fullName>
    </recommendedName>
</protein>
<dbReference type="RefSeq" id="XP_009827858.1">
    <property type="nucleotide sequence ID" value="XM_009829556.1"/>
</dbReference>
<evidence type="ECO:0008006" key="2">
    <source>
        <dbReference type="Google" id="ProtNLM"/>
    </source>
</evidence>
<dbReference type="EMBL" id="KI913122">
    <property type="protein sequence ID" value="ETV82189.1"/>
    <property type="molecule type" value="Genomic_DNA"/>
</dbReference>
<reference evidence="1" key="1">
    <citation type="submission" date="2013-12" db="EMBL/GenBank/DDBJ databases">
        <title>The Genome Sequence of Aphanomyces astaci APO3.</title>
        <authorList>
            <consortium name="The Broad Institute Genomics Platform"/>
            <person name="Russ C."/>
            <person name="Tyler B."/>
            <person name="van West P."/>
            <person name="Dieguez-Uribeondo J."/>
            <person name="Young S.K."/>
            <person name="Zeng Q."/>
            <person name="Gargeya S."/>
            <person name="Fitzgerald M."/>
            <person name="Abouelleil A."/>
            <person name="Alvarado L."/>
            <person name="Chapman S.B."/>
            <person name="Gainer-Dewar J."/>
            <person name="Goldberg J."/>
            <person name="Griggs A."/>
            <person name="Gujja S."/>
            <person name="Hansen M."/>
            <person name="Howarth C."/>
            <person name="Imamovic A."/>
            <person name="Ireland A."/>
            <person name="Larimer J."/>
            <person name="McCowan C."/>
            <person name="Murphy C."/>
            <person name="Pearson M."/>
            <person name="Poon T.W."/>
            <person name="Priest M."/>
            <person name="Roberts A."/>
            <person name="Saif S."/>
            <person name="Shea T."/>
            <person name="Sykes S."/>
            <person name="Wortman J."/>
            <person name="Nusbaum C."/>
            <person name="Birren B."/>
        </authorList>
    </citation>
    <scope>NUCLEOTIDE SEQUENCE [LARGE SCALE GENOMIC DNA]</scope>
    <source>
        <strain evidence="1">APO3</strain>
    </source>
</reference>
<evidence type="ECO:0000313" key="1">
    <source>
        <dbReference type="EMBL" id="ETV82189.1"/>
    </source>
</evidence>
<dbReference type="GeneID" id="20806896"/>
<dbReference type="AlphaFoldDB" id="W4GT70"/>
<accession>W4GT70</accession>
<gene>
    <name evidence="1" type="ORF">H257_04900</name>
</gene>
<name>W4GT70_APHAT</name>
<organism evidence="1">
    <name type="scientific">Aphanomyces astaci</name>
    <name type="common">Crayfish plague agent</name>
    <dbReference type="NCBI Taxonomy" id="112090"/>
    <lineage>
        <taxon>Eukaryota</taxon>
        <taxon>Sar</taxon>
        <taxon>Stramenopiles</taxon>
        <taxon>Oomycota</taxon>
        <taxon>Saprolegniomycetes</taxon>
        <taxon>Saprolegniales</taxon>
        <taxon>Verrucalvaceae</taxon>
        <taxon>Aphanomyces</taxon>
    </lineage>
</organism>
<dbReference type="VEuPathDB" id="FungiDB:H257_04900"/>
<sequence length="294" mass="32501">MKANESAYATAKRHGPQISQVPRYQELGQFESSSSHIAAQVDSGKRPWSVKVFWSQAEVLTYCKCLRDEDIAVSTKMLIVKALSIKMAGRRFLPFGTLVNVPMDRLVNMDETPVYFEPKLHTTISKKGSKTVSARVCSSHNPRVFVCLAVTATGEKLPLYVMFQGVPGARIDSSLEKIMPPTCLVVHKDGFNNTSVSFGALPLVFARGGAVVLYNGGNLVRKVFFLLQQAQREEADVVCFLADNKAEHLENLFQVPTFALYVKAATNQVVDCKAIPTYVMAAFSSMSRHAHKYS</sequence>
<dbReference type="OrthoDB" id="121385at2759"/>